<dbReference type="InterPro" id="IPR011650">
    <property type="entry name" value="Peptidase_M20_dimer"/>
</dbReference>
<reference evidence="5 6" key="1">
    <citation type="submission" date="2022-04" db="EMBL/GenBank/DDBJ databases">
        <title>Human microbiome associated bacterial genomes.</title>
        <authorList>
            <person name="Sandstrom S."/>
            <person name="Salamzade R."/>
            <person name="Kalan L.R."/>
        </authorList>
    </citation>
    <scope>NUCLEOTIDE SEQUENCE [LARGE SCALE GENOMIC DNA]</scope>
    <source>
        <strain evidence="6">p3-SID1799</strain>
    </source>
</reference>
<sequence>MNEQNLPADDLERALRDRVELGMPATIARLSDLVRIPSVSWDAFDPAHVRASAEHVKQLLEDTGMFPKVEIHQHEDAEGRLGQPGLVAHRPAREGFPTVTLYAHHDVQPEGNPETWNTPPYEPTIIGDRLYGRGSSDDKAGVLSHIAALEALRDVLGEDFGLGINVFIEGEEENGSRSFAPFLAAHADELRADAIIVADSDNPDTETPGLTVALRGNTTFDITVRTLEHAWHSGMFGGAVPDAMLAMIRLLNSFWTEDGSVAVEGLITHSAEVEARSEDEFRKEAELLDGVQLISSGPVDARLWYQPSITVTGIDAPTVANASNTLSSEIKVHVSCRIAPGQDVDAAAEALERHVREHAPFGAHVEVSNLDKGNAFLVDVDGPAAQLMLASMRDAWETEPAKTGIGGSIPFIADFVREFPDAEILVTGIEDPQTMAHSPNESQHLGVLRRAILAEALFLARYQRGEAAR</sequence>
<dbReference type="InterPro" id="IPR002933">
    <property type="entry name" value="Peptidase_M20"/>
</dbReference>
<evidence type="ECO:0000259" key="4">
    <source>
        <dbReference type="Pfam" id="PF07687"/>
    </source>
</evidence>
<accession>A0ABT2HXC6</accession>
<evidence type="ECO:0000313" key="5">
    <source>
        <dbReference type="EMBL" id="MCT2042972.1"/>
    </source>
</evidence>
<name>A0ABT2HXC6_9MICO</name>
<keyword evidence="6" id="KW-1185">Reference proteome</keyword>
<feature type="domain" description="Peptidase M20 dimerisation" evidence="4">
    <location>
        <begin position="213"/>
        <end position="360"/>
    </location>
</feature>
<gene>
    <name evidence="5" type="ORF">M3D15_06465</name>
</gene>
<organism evidence="5 6">
    <name type="scientific">Pseudoclavibacter albus</name>
    <dbReference type="NCBI Taxonomy" id="272241"/>
    <lineage>
        <taxon>Bacteria</taxon>
        <taxon>Bacillati</taxon>
        <taxon>Actinomycetota</taxon>
        <taxon>Actinomycetes</taxon>
        <taxon>Micrococcales</taxon>
        <taxon>Microbacteriaceae</taxon>
        <taxon>Pseudoclavibacter</taxon>
    </lineage>
</organism>
<dbReference type="EMBL" id="JALXSQ010000021">
    <property type="protein sequence ID" value="MCT2042972.1"/>
    <property type="molecule type" value="Genomic_DNA"/>
</dbReference>
<keyword evidence="1" id="KW-0645">Protease</keyword>
<dbReference type="PANTHER" id="PTHR43270:SF12">
    <property type="entry name" value="SUCCINYL-DIAMINOPIMELATE DESUCCINYLASE"/>
    <property type="match status" value="1"/>
</dbReference>
<keyword evidence="3" id="KW-0378">Hydrolase</keyword>
<evidence type="ECO:0000256" key="3">
    <source>
        <dbReference type="ARBA" id="ARBA00022801"/>
    </source>
</evidence>
<protein>
    <submittedName>
        <fullName evidence="5">Dipeptidase</fullName>
    </submittedName>
</protein>
<dbReference type="Gene3D" id="3.30.70.360">
    <property type="match status" value="1"/>
</dbReference>
<dbReference type="SUPFAM" id="SSF53187">
    <property type="entry name" value="Zn-dependent exopeptidases"/>
    <property type="match status" value="1"/>
</dbReference>
<dbReference type="Pfam" id="PF01546">
    <property type="entry name" value="Peptidase_M20"/>
    <property type="match status" value="1"/>
</dbReference>
<keyword evidence="2" id="KW-0479">Metal-binding</keyword>
<dbReference type="InterPro" id="IPR051458">
    <property type="entry name" value="Cyt/Met_Dipeptidase"/>
</dbReference>
<proteinExistence type="predicted"/>
<comment type="caution">
    <text evidence="5">The sequence shown here is derived from an EMBL/GenBank/DDBJ whole genome shotgun (WGS) entry which is preliminary data.</text>
</comment>
<dbReference type="NCBIfam" id="NF005914">
    <property type="entry name" value="PRK07907.1"/>
    <property type="match status" value="1"/>
</dbReference>
<dbReference type="PANTHER" id="PTHR43270">
    <property type="entry name" value="BETA-ALA-HIS DIPEPTIDASE"/>
    <property type="match status" value="1"/>
</dbReference>
<evidence type="ECO:0000313" key="6">
    <source>
        <dbReference type="Proteomes" id="UP001525379"/>
    </source>
</evidence>
<dbReference type="RefSeq" id="WP_260104272.1">
    <property type="nucleotide sequence ID" value="NZ_JALXSQ010000021.1"/>
</dbReference>
<dbReference type="Proteomes" id="UP001525379">
    <property type="component" value="Unassembled WGS sequence"/>
</dbReference>
<evidence type="ECO:0000256" key="2">
    <source>
        <dbReference type="ARBA" id="ARBA00022723"/>
    </source>
</evidence>
<dbReference type="Gene3D" id="3.40.630.10">
    <property type="entry name" value="Zn peptidases"/>
    <property type="match status" value="1"/>
</dbReference>
<dbReference type="Pfam" id="PF07687">
    <property type="entry name" value="M20_dimer"/>
    <property type="match status" value="1"/>
</dbReference>
<evidence type="ECO:0000256" key="1">
    <source>
        <dbReference type="ARBA" id="ARBA00022670"/>
    </source>
</evidence>